<reference evidence="5" key="1">
    <citation type="submission" date="2021-01" db="EMBL/GenBank/DDBJ databases">
        <authorList>
            <person name="Corre E."/>
            <person name="Pelletier E."/>
            <person name="Niang G."/>
            <person name="Scheremetjew M."/>
            <person name="Finn R."/>
            <person name="Kale V."/>
            <person name="Holt S."/>
            <person name="Cochrane G."/>
            <person name="Meng A."/>
            <person name="Brown T."/>
            <person name="Cohen L."/>
        </authorList>
    </citation>
    <scope>NUCLEOTIDE SEQUENCE</scope>
    <source>
        <strain evidence="5">CCMP3303</strain>
    </source>
</reference>
<name>A0A7S0AV59_9STRA</name>
<keyword evidence="2 3" id="KW-0802">TPR repeat</keyword>
<dbReference type="PROSITE" id="PS50005">
    <property type="entry name" value="TPR"/>
    <property type="match status" value="1"/>
</dbReference>
<evidence type="ECO:0008006" key="6">
    <source>
        <dbReference type="Google" id="ProtNLM"/>
    </source>
</evidence>
<proteinExistence type="predicted"/>
<keyword evidence="1" id="KW-0677">Repeat</keyword>
<dbReference type="EMBL" id="HBEJ01014405">
    <property type="protein sequence ID" value="CAD8375380.1"/>
    <property type="molecule type" value="Transcribed_RNA"/>
</dbReference>
<evidence type="ECO:0000256" key="2">
    <source>
        <dbReference type="ARBA" id="ARBA00022803"/>
    </source>
</evidence>
<dbReference type="PANTHER" id="PTHR45641:SF19">
    <property type="entry name" value="NEPHROCYSTIN-3"/>
    <property type="match status" value="1"/>
</dbReference>
<feature type="compositionally biased region" description="Polar residues" evidence="4">
    <location>
        <begin position="1"/>
        <end position="25"/>
    </location>
</feature>
<protein>
    <recommendedName>
        <fullName evidence="6">Kinesin light chain</fullName>
    </recommendedName>
</protein>
<evidence type="ECO:0000256" key="1">
    <source>
        <dbReference type="ARBA" id="ARBA00022737"/>
    </source>
</evidence>
<dbReference type="InterPro" id="IPR019734">
    <property type="entry name" value="TPR_rpt"/>
</dbReference>
<evidence type="ECO:0000313" key="5">
    <source>
        <dbReference type="EMBL" id="CAD8375380.1"/>
    </source>
</evidence>
<dbReference type="SMART" id="SM00028">
    <property type="entry name" value="TPR"/>
    <property type="match status" value="2"/>
</dbReference>
<accession>A0A7S0AV59</accession>
<feature type="repeat" description="TPR" evidence="3">
    <location>
        <begin position="194"/>
        <end position="227"/>
    </location>
</feature>
<evidence type="ECO:0000256" key="4">
    <source>
        <dbReference type="SAM" id="MobiDB-lite"/>
    </source>
</evidence>
<sequence>MQSMESQNEQQPLTRRVTPESSSSLEDSRPIAVRRSSHSSLRLEEDISEAIMPSYKSLGRQSKAQSNLTAATQTPQQHFTYPYNLLQSYLKELEHRRYLCAQQNGGRLDLGTAEILNTIGLHYHHVTNDQEKALACHNEALDVLRQVIKELLGPTSPRPSPGASAGDEPPPLPGSTVLTTDQEAQLKEAYVQKAITYTDVGNAYKWRGDNDNALRAYDEALAVFRELGMSEDHPRVAATLRCVKRIGQRFEGGASILPSYLHSNS</sequence>
<dbReference type="InterPro" id="IPR011990">
    <property type="entry name" value="TPR-like_helical_dom_sf"/>
</dbReference>
<feature type="region of interest" description="Disordered" evidence="4">
    <location>
        <begin position="1"/>
        <end position="39"/>
    </location>
</feature>
<organism evidence="5">
    <name type="scientific">Minutocellus polymorphus</name>
    <dbReference type="NCBI Taxonomy" id="265543"/>
    <lineage>
        <taxon>Eukaryota</taxon>
        <taxon>Sar</taxon>
        <taxon>Stramenopiles</taxon>
        <taxon>Ochrophyta</taxon>
        <taxon>Bacillariophyta</taxon>
        <taxon>Mediophyceae</taxon>
        <taxon>Cymatosirophycidae</taxon>
        <taxon>Cymatosirales</taxon>
        <taxon>Cymatosiraceae</taxon>
        <taxon>Minutocellus</taxon>
    </lineage>
</organism>
<gene>
    <name evidence="5" type="ORF">MPOL1434_LOCUS8460</name>
</gene>
<dbReference type="Gene3D" id="1.25.40.10">
    <property type="entry name" value="Tetratricopeptide repeat domain"/>
    <property type="match status" value="1"/>
</dbReference>
<dbReference type="PANTHER" id="PTHR45641">
    <property type="entry name" value="TETRATRICOPEPTIDE REPEAT PROTEIN (AFU_ORTHOLOGUE AFUA_6G03870)"/>
    <property type="match status" value="1"/>
</dbReference>
<feature type="region of interest" description="Disordered" evidence="4">
    <location>
        <begin position="152"/>
        <end position="177"/>
    </location>
</feature>
<dbReference type="SUPFAM" id="SSF48452">
    <property type="entry name" value="TPR-like"/>
    <property type="match status" value="1"/>
</dbReference>
<evidence type="ECO:0000256" key="3">
    <source>
        <dbReference type="PROSITE-ProRule" id="PRU00339"/>
    </source>
</evidence>
<dbReference type="AlphaFoldDB" id="A0A7S0AV59"/>